<keyword evidence="2" id="KW-1185">Reference proteome</keyword>
<dbReference type="AlphaFoldDB" id="A0A6H5HII3"/>
<dbReference type="Proteomes" id="UP000479000">
    <property type="component" value="Unassembled WGS sequence"/>
</dbReference>
<gene>
    <name evidence="1" type="ORF">NTEN_LOCUS21239</name>
</gene>
<proteinExistence type="predicted"/>
<evidence type="ECO:0000313" key="2">
    <source>
        <dbReference type="Proteomes" id="UP000479000"/>
    </source>
</evidence>
<evidence type="ECO:0000313" key="1">
    <source>
        <dbReference type="EMBL" id="CAB0017196.1"/>
    </source>
</evidence>
<name>A0A6H5HII3_9HEMI</name>
<organism evidence="1 2">
    <name type="scientific">Nesidiocoris tenuis</name>
    <dbReference type="NCBI Taxonomy" id="355587"/>
    <lineage>
        <taxon>Eukaryota</taxon>
        <taxon>Metazoa</taxon>
        <taxon>Ecdysozoa</taxon>
        <taxon>Arthropoda</taxon>
        <taxon>Hexapoda</taxon>
        <taxon>Insecta</taxon>
        <taxon>Pterygota</taxon>
        <taxon>Neoptera</taxon>
        <taxon>Paraneoptera</taxon>
        <taxon>Hemiptera</taxon>
        <taxon>Heteroptera</taxon>
        <taxon>Panheteroptera</taxon>
        <taxon>Cimicomorpha</taxon>
        <taxon>Miridae</taxon>
        <taxon>Dicyphina</taxon>
        <taxon>Nesidiocoris</taxon>
    </lineage>
</organism>
<accession>A0A6H5HII3</accession>
<sequence length="245" mass="28100">MEDKFLLHPKTAITRGQFTSVHFRHWDQIWTAFWSFIIALYSHHEATLIQKIQLDDGKHRPNSSWRTWSRTRRSTRLTCVCSRQSYALTSSDPPTPGTAAGLAWGNLGYLEKSQRLERQLTCFTHSHDNISSGLNRLKRSTFQNQAPDFRRYQTHTGQPNNSDRHHDCLLPSSNHTAQHAVLFGRFGRRPHQYFPRCVASPDAPAREVRTAQSWGQLALAVQGKLLNLLYSFGLIHQVQLVGEPC</sequence>
<reference evidence="1 2" key="1">
    <citation type="submission" date="2020-02" db="EMBL/GenBank/DDBJ databases">
        <authorList>
            <person name="Ferguson B K."/>
        </authorList>
    </citation>
    <scope>NUCLEOTIDE SEQUENCE [LARGE SCALE GENOMIC DNA]</scope>
</reference>
<protein>
    <submittedName>
        <fullName evidence="1">Uncharacterized protein</fullName>
    </submittedName>
</protein>
<dbReference type="EMBL" id="CADCXU010030959">
    <property type="protein sequence ID" value="CAB0017196.1"/>
    <property type="molecule type" value="Genomic_DNA"/>
</dbReference>